<reference evidence="4 5" key="1">
    <citation type="journal article" date="2015" name="Genome Announc.">
        <title>Complete Genome Sequence of Steroid-Transforming Nocardioides simplex VKM Ac-2033D.</title>
        <authorList>
            <person name="Shtratnikova V.Y."/>
            <person name="Schelkunov M.I."/>
            <person name="Pekov Y.A."/>
            <person name="Fokina V.V."/>
            <person name="Logacheva M.D."/>
            <person name="Sokolov S.L."/>
            <person name="Bragin E.Y."/>
            <person name="Ashapkin V.V."/>
            <person name="Donova M.V."/>
        </authorList>
    </citation>
    <scope>NUCLEOTIDE SEQUENCE [LARGE SCALE GENOMIC DNA]</scope>
    <source>
        <strain evidence="4 5">VKM Ac-2033D</strain>
    </source>
</reference>
<dbReference type="OrthoDB" id="517007at2"/>
<dbReference type="NCBIfam" id="TIGR03971">
    <property type="entry name" value="SDR_subfam_1"/>
    <property type="match status" value="1"/>
</dbReference>
<dbReference type="Pfam" id="PF00106">
    <property type="entry name" value="adh_short"/>
    <property type="match status" value="1"/>
</dbReference>
<organism evidence="4 5">
    <name type="scientific">Nocardioides simplex</name>
    <name type="common">Arthrobacter simplex</name>
    <dbReference type="NCBI Taxonomy" id="2045"/>
    <lineage>
        <taxon>Bacteria</taxon>
        <taxon>Bacillati</taxon>
        <taxon>Actinomycetota</taxon>
        <taxon>Actinomycetes</taxon>
        <taxon>Propionibacteriales</taxon>
        <taxon>Nocardioidaceae</taxon>
        <taxon>Pimelobacter</taxon>
    </lineage>
</organism>
<dbReference type="EMBL" id="CP009896">
    <property type="protein sequence ID" value="AIY16684.1"/>
    <property type="molecule type" value="Genomic_DNA"/>
</dbReference>
<evidence type="ECO:0000256" key="2">
    <source>
        <dbReference type="ARBA" id="ARBA00023002"/>
    </source>
</evidence>
<accession>A0A0A1DHB5</accession>
<name>A0A0A1DHB5_NOCSI</name>
<dbReference type="EC" id="1.1.1.275" evidence="4"/>
<evidence type="ECO:0000256" key="3">
    <source>
        <dbReference type="ARBA" id="ARBA00023027"/>
    </source>
</evidence>
<sequence length="289" mass="30552">MNSSFEGKVAFITGGARGQGREAAVEFARRGADVVVVDIAADIASVPYPLASKEDLEETRALVEAEGRACLAQVADVRDQSALDDAVAATVDRFGRIDALLVNAGIYDWSDKPLWETPEAAWADQIGVCLEGAWRTAKAVAPVLVEQQSGAVVFTSSNVGVEGAACSAPYVAAKHGVIGLMRVAALELGNHNVRVNALLPSTTDTLINDHPTGWRRASGKPDGTREDYLDAVHQWTAMRNVGVLPARAAALAAIWLCSDDAAFVHGIQLPVDAGHLLLPGMNPWPVRDA</sequence>
<dbReference type="CDD" id="cd05233">
    <property type="entry name" value="SDR_c"/>
    <property type="match status" value="1"/>
</dbReference>
<dbReference type="InterPro" id="IPR023985">
    <property type="entry name" value="SDR_subfam_1"/>
</dbReference>
<dbReference type="PANTHER" id="PTHR24321:SF8">
    <property type="entry name" value="ESTRADIOL 17-BETA-DEHYDROGENASE 8-RELATED"/>
    <property type="match status" value="1"/>
</dbReference>
<keyword evidence="3" id="KW-0520">NAD</keyword>
<dbReference type="InterPro" id="IPR036291">
    <property type="entry name" value="NAD(P)-bd_dom_sf"/>
</dbReference>
<dbReference type="Proteomes" id="UP000030300">
    <property type="component" value="Chromosome"/>
</dbReference>
<dbReference type="FunFam" id="3.40.50.720:FF:000084">
    <property type="entry name" value="Short-chain dehydrogenase reductase"/>
    <property type="match status" value="1"/>
</dbReference>
<dbReference type="Gene3D" id="3.40.50.720">
    <property type="entry name" value="NAD(P)-binding Rossmann-like Domain"/>
    <property type="match status" value="1"/>
</dbReference>
<evidence type="ECO:0000313" key="4">
    <source>
        <dbReference type="EMBL" id="AIY16684.1"/>
    </source>
</evidence>
<dbReference type="KEGG" id="psim:KR76_07745"/>
<keyword evidence="5" id="KW-1185">Reference proteome</keyword>
<dbReference type="AlphaFoldDB" id="A0A0A1DHB5"/>
<dbReference type="InterPro" id="IPR020904">
    <property type="entry name" value="Sc_DH/Rdtase_CS"/>
</dbReference>
<keyword evidence="2 4" id="KW-0560">Oxidoreductase</keyword>
<protein>
    <submittedName>
        <fullName evidence="4">Short-chain dehydrogenase/reductase SDR</fullName>
        <ecNumber evidence="4">1.1.1.275</ecNumber>
    </submittedName>
</protein>
<dbReference type="PANTHER" id="PTHR24321">
    <property type="entry name" value="DEHYDROGENASES, SHORT CHAIN"/>
    <property type="match status" value="1"/>
</dbReference>
<proteinExistence type="inferred from homology"/>
<dbReference type="PROSITE" id="PS00061">
    <property type="entry name" value="ADH_SHORT"/>
    <property type="match status" value="1"/>
</dbReference>
<dbReference type="PRINTS" id="PR00081">
    <property type="entry name" value="GDHRDH"/>
</dbReference>
<dbReference type="InterPro" id="IPR002347">
    <property type="entry name" value="SDR_fam"/>
</dbReference>
<dbReference type="HOGENOM" id="CLU_010194_1_0_11"/>
<dbReference type="eggNOG" id="COG1028">
    <property type="taxonomic scope" value="Bacteria"/>
</dbReference>
<dbReference type="SUPFAM" id="SSF51735">
    <property type="entry name" value="NAD(P)-binding Rossmann-fold domains"/>
    <property type="match status" value="1"/>
</dbReference>
<dbReference type="STRING" id="2045.KR76_07745"/>
<dbReference type="GeneID" id="96608823"/>
<evidence type="ECO:0000256" key="1">
    <source>
        <dbReference type="ARBA" id="ARBA00006484"/>
    </source>
</evidence>
<comment type="similarity">
    <text evidence="1">Belongs to the short-chain dehydrogenases/reductases (SDR) family.</text>
</comment>
<dbReference type="RefSeq" id="WP_038677550.1">
    <property type="nucleotide sequence ID" value="NZ_BJMC01000017.1"/>
</dbReference>
<gene>
    <name evidence="4" type="ORF">KR76_07745</name>
</gene>
<evidence type="ECO:0000313" key="5">
    <source>
        <dbReference type="Proteomes" id="UP000030300"/>
    </source>
</evidence>
<dbReference type="GO" id="GO:0033702">
    <property type="term" value="F:(+)-trans-carveol dehydrogenase activity"/>
    <property type="evidence" value="ECO:0007669"/>
    <property type="project" value="UniProtKB-EC"/>
</dbReference>